<dbReference type="AlphaFoldDB" id="A0AA36JRW5"/>
<dbReference type="Proteomes" id="UP001178507">
    <property type="component" value="Unassembled WGS sequence"/>
</dbReference>
<evidence type="ECO:0000313" key="2">
    <source>
        <dbReference type="EMBL" id="CAJ1411280.1"/>
    </source>
</evidence>
<feature type="region of interest" description="Disordered" evidence="1">
    <location>
        <begin position="269"/>
        <end position="308"/>
    </location>
</feature>
<proteinExistence type="predicted"/>
<reference evidence="2" key="1">
    <citation type="submission" date="2023-08" db="EMBL/GenBank/DDBJ databases">
        <authorList>
            <person name="Chen Y."/>
            <person name="Shah S."/>
            <person name="Dougan E. K."/>
            <person name="Thang M."/>
            <person name="Chan C."/>
        </authorList>
    </citation>
    <scope>NUCLEOTIDE SEQUENCE</scope>
</reference>
<feature type="compositionally biased region" description="Basic residues" evidence="1">
    <location>
        <begin position="417"/>
        <end position="431"/>
    </location>
</feature>
<dbReference type="InterPro" id="IPR016177">
    <property type="entry name" value="DNA-bd_dom_sf"/>
</dbReference>
<gene>
    <name evidence="2" type="ORF">EVOR1521_LOCUS31890</name>
</gene>
<dbReference type="GO" id="GO:0003677">
    <property type="term" value="F:DNA binding"/>
    <property type="evidence" value="ECO:0007669"/>
    <property type="project" value="InterPro"/>
</dbReference>
<evidence type="ECO:0000256" key="1">
    <source>
        <dbReference type="SAM" id="MobiDB-lite"/>
    </source>
</evidence>
<feature type="region of interest" description="Disordered" evidence="1">
    <location>
        <begin position="362"/>
        <end position="441"/>
    </location>
</feature>
<keyword evidence="3" id="KW-1185">Reference proteome</keyword>
<organism evidence="2 3">
    <name type="scientific">Effrenium voratum</name>
    <dbReference type="NCBI Taxonomy" id="2562239"/>
    <lineage>
        <taxon>Eukaryota</taxon>
        <taxon>Sar</taxon>
        <taxon>Alveolata</taxon>
        <taxon>Dinophyceae</taxon>
        <taxon>Suessiales</taxon>
        <taxon>Symbiodiniaceae</taxon>
        <taxon>Effrenium</taxon>
    </lineage>
</organism>
<dbReference type="EMBL" id="CAUJNA010003865">
    <property type="protein sequence ID" value="CAJ1411280.1"/>
    <property type="molecule type" value="Genomic_DNA"/>
</dbReference>
<name>A0AA36JRW5_9DINO</name>
<dbReference type="SUPFAM" id="SSF54171">
    <property type="entry name" value="DNA-binding domain"/>
    <property type="match status" value="1"/>
</dbReference>
<comment type="caution">
    <text evidence="2">The sequence shown here is derived from an EMBL/GenBank/DDBJ whole genome shotgun (WGS) entry which is preliminary data.</text>
</comment>
<sequence length="492" mass="52703">MAETLVASMAQLLQRSADSSGADRKQLVSSLLSELQATPVTQGEEDQLRAILSGANSPFTESERREIASALTRAHADADDSKAGRASRRPNQDYLRFPHFLSKQQWQLLQNSRTARDRAEALSECLHYSLQLELPSEQTLATMTAVICLMEGGTHSQFQLHSVLQVVRTAWKSCTKRFSKQGTMGHGDLLQVLPPSVADLPSALRERLGQSPPVLTENMPLSDMGIRALAAKVPLRQTHASVSQGSAGNAGGAPAALLQLLADHALRGQQDPRSPRIDFLPMPASGPSVPEMKAIKDAPSRNPSSDSLGFADKEQALEIVFPKAGDASGTDPAKSEAVPLQQSAEGKLQEVADELQNRRSELAMPWPGPPATTAGAPKVLKRPAADSSMSTPQKRPAASAHKQRYVSSSEAPIMKRPAAHKQGNRKMKRPSASRASQGTGLANTQAAAGGWSICTYVRAAGLQQGASYHEYISPAGERFRSKSSAVQHGFQP</sequence>
<feature type="region of interest" description="Disordered" evidence="1">
    <location>
        <begin position="324"/>
        <end position="348"/>
    </location>
</feature>
<protein>
    <submittedName>
        <fullName evidence="2">Uncharacterized protein</fullName>
    </submittedName>
</protein>
<accession>A0AA36JRW5</accession>
<evidence type="ECO:0000313" key="3">
    <source>
        <dbReference type="Proteomes" id="UP001178507"/>
    </source>
</evidence>